<name>A0A5A7QGS0_STRAF</name>
<organism evidence="3 4">
    <name type="scientific">Striga asiatica</name>
    <name type="common">Asiatic witchweed</name>
    <name type="synonym">Buchnera asiatica</name>
    <dbReference type="NCBI Taxonomy" id="4170"/>
    <lineage>
        <taxon>Eukaryota</taxon>
        <taxon>Viridiplantae</taxon>
        <taxon>Streptophyta</taxon>
        <taxon>Embryophyta</taxon>
        <taxon>Tracheophyta</taxon>
        <taxon>Spermatophyta</taxon>
        <taxon>Magnoliopsida</taxon>
        <taxon>eudicotyledons</taxon>
        <taxon>Gunneridae</taxon>
        <taxon>Pentapetalae</taxon>
        <taxon>asterids</taxon>
        <taxon>lamiids</taxon>
        <taxon>Lamiales</taxon>
        <taxon>Orobanchaceae</taxon>
        <taxon>Buchnereae</taxon>
        <taxon>Striga</taxon>
    </lineage>
</organism>
<protein>
    <submittedName>
        <fullName evidence="3">Histone-lysine N-methyltransferase ASHR2</fullName>
    </submittedName>
</protein>
<keyword evidence="4" id="KW-1185">Reference proteome</keyword>
<dbReference type="OrthoDB" id="265717at2759"/>
<dbReference type="SMART" id="SM00317">
    <property type="entry name" value="SET"/>
    <property type="match status" value="1"/>
</dbReference>
<dbReference type="InterPro" id="IPR001214">
    <property type="entry name" value="SET_dom"/>
</dbReference>
<reference evidence="4" key="1">
    <citation type="journal article" date="2019" name="Curr. Biol.">
        <title>Genome Sequence of Striga asiatica Provides Insight into the Evolution of Plant Parasitism.</title>
        <authorList>
            <person name="Yoshida S."/>
            <person name="Kim S."/>
            <person name="Wafula E.K."/>
            <person name="Tanskanen J."/>
            <person name="Kim Y.M."/>
            <person name="Honaas L."/>
            <person name="Yang Z."/>
            <person name="Spallek T."/>
            <person name="Conn C.E."/>
            <person name="Ichihashi Y."/>
            <person name="Cheong K."/>
            <person name="Cui S."/>
            <person name="Der J.P."/>
            <person name="Gundlach H."/>
            <person name="Jiao Y."/>
            <person name="Hori C."/>
            <person name="Ishida J.K."/>
            <person name="Kasahara H."/>
            <person name="Kiba T."/>
            <person name="Kim M.S."/>
            <person name="Koo N."/>
            <person name="Laohavisit A."/>
            <person name="Lee Y.H."/>
            <person name="Lumba S."/>
            <person name="McCourt P."/>
            <person name="Mortimer J.C."/>
            <person name="Mutuku J.M."/>
            <person name="Nomura T."/>
            <person name="Sasaki-Sekimoto Y."/>
            <person name="Seto Y."/>
            <person name="Wang Y."/>
            <person name="Wakatake T."/>
            <person name="Sakakibara H."/>
            <person name="Demura T."/>
            <person name="Yamaguchi S."/>
            <person name="Yoneyama K."/>
            <person name="Manabe R.I."/>
            <person name="Nelson D.C."/>
            <person name="Schulman A.H."/>
            <person name="Timko M.P."/>
            <person name="dePamphilis C.W."/>
            <person name="Choi D."/>
            <person name="Shirasu K."/>
        </authorList>
    </citation>
    <scope>NUCLEOTIDE SEQUENCE [LARGE SCALE GENOMIC DNA]</scope>
    <source>
        <strain evidence="4">cv. UVA1</strain>
    </source>
</reference>
<feature type="region of interest" description="Disordered" evidence="1">
    <location>
        <begin position="306"/>
        <end position="340"/>
    </location>
</feature>
<dbReference type="GO" id="GO:0008168">
    <property type="term" value="F:methyltransferase activity"/>
    <property type="evidence" value="ECO:0007669"/>
    <property type="project" value="UniProtKB-KW"/>
</dbReference>
<feature type="domain" description="SET" evidence="2">
    <location>
        <begin position="6"/>
        <end position="272"/>
    </location>
</feature>
<dbReference type="InterPro" id="IPR046341">
    <property type="entry name" value="SET_dom_sf"/>
</dbReference>
<dbReference type="GO" id="GO:0032259">
    <property type="term" value="P:methylation"/>
    <property type="evidence" value="ECO:0007669"/>
    <property type="project" value="UniProtKB-KW"/>
</dbReference>
<accession>A0A5A7QGS0</accession>
<dbReference type="PANTHER" id="PTHR47420">
    <property type="entry name" value="HISTONE-LYSINE N-METHYLTRANSFERASE ASHR2"/>
    <property type="match status" value="1"/>
</dbReference>
<dbReference type="CDD" id="cd20071">
    <property type="entry name" value="SET_SMYD"/>
    <property type="match status" value="1"/>
</dbReference>
<dbReference type="Proteomes" id="UP000325081">
    <property type="component" value="Unassembled WGS sequence"/>
</dbReference>
<dbReference type="EMBL" id="BKCP01006848">
    <property type="protein sequence ID" value="GER44156.1"/>
    <property type="molecule type" value="Genomic_DNA"/>
</dbReference>
<feature type="compositionally biased region" description="Acidic residues" evidence="1">
    <location>
        <begin position="307"/>
        <end position="340"/>
    </location>
</feature>
<keyword evidence="3" id="KW-0489">Methyltransferase</keyword>
<evidence type="ECO:0000313" key="3">
    <source>
        <dbReference type="EMBL" id="GER44156.1"/>
    </source>
</evidence>
<dbReference type="InterPro" id="IPR044238">
    <property type="entry name" value="ASHR2-like"/>
</dbReference>
<sequence>MSDDNGSIKLVVTENKGRALFSSRPLKAGEVILRDSPILSYLAAPLGAAAASSSSAATANYCSHCFRTIPPNSPTAVACPNCSNSSIFCSPQCQSASLSTSHTPFVCQALSRLGAADSPLAGHHHARHILARFLISAYNLAIVSPSNFQTLLSLQGEPLIDETSMFLHTLIYPFCNSTILGQFGFSVELTAALLAKDKVNAFGLMEPFTQDKARSVRAYGIYPKAAFFNHDCLPNACRFDYVDSVNDFSNTDIVVRVLHDIPAGGEICLSYFPVNLKYSERQKILREDYGFTCDCDRCKVEIKWSDNEEEEEEDEMDGDDDNGMDEDDVGPMDNNVDEEDDDFPHQYFFLRYMCSRDGCGGTLAPLQPSDGQSSSIMECHVCGSFSNCEE</sequence>
<evidence type="ECO:0000256" key="1">
    <source>
        <dbReference type="SAM" id="MobiDB-lite"/>
    </source>
</evidence>
<dbReference type="Gene3D" id="6.10.140.2220">
    <property type="match status" value="1"/>
</dbReference>
<dbReference type="Gene3D" id="1.10.220.160">
    <property type="match status" value="1"/>
</dbReference>
<dbReference type="Gene3D" id="2.170.270.10">
    <property type="entry name" value="SET domain"/>
    <property type="match status" value="1"/>
</dbReference>
<evidence type="ECO:0000313" key="4">
    <source>
        <dbReference type="Proteomes" id="UP000325081"/>
    </source>
</evidence>
<dbReference type="AlphaFoldDB" id="A0A5A7QGS0"/>
<comment type="caution">
    <text evidence="3">The sequence shown here is derived from an EMBL/GenBank/DDBJ whole genome shotgun (WGS) entry which is preliminary data.</text>
</comment>
<dbReference type="Pfam" id="PF00856">
    <property type="entry name" value="SET"/>
    <property type="match status" value="1"/>
</dbReference>
<dbReference type="PANTHER" id="PTHR47420:SF3">
    <property type="entry name" value="HISTONE-LYSINE N-METHYLTRANSFERASE ASHR2"/>
    <property type="match status" value="1"/>
</dbReference>
<keyword evidence="3" id="KW-0808">Transferase</keyword>
<gene>
    <name evidence="3" type="ORF">STAS_21039</name>
</gene>
<dbReference type="SUPFAM" id="SSF82199">
    <property type="entry name" value="SET domain"/>
    <property type="match status" value="1"/>
</dbReference>
<evidence type="ECO:0000259" key="2">
    <source>
        <dbReference type="PROSITE" id="PS50280"/>
    </source>
</evidence>
<proteinExistence type="predicted"/>
<dbReference type="PROSITE" id="PS50280">
    <property type="entry name" value="SET"/>
    <property type="match status" value="1"/>
</dbReference>